<evidence type="ECO:0000256" key="3">
    <source>
        <dbReference type="ARBA" id="ARBA00008917"/>
    </source>
</evidence>
<evidence type="ECO:0000256" key="9">
    <source>
        <dbReference type="SAM" id="MobiDB-lite"/>
    </source>
</evidence>
<comment type="caution">
    <text evidence="10">The sequence shown here is derived from an EMBL/GenBank/DDBJ whole genome shotgun (WGS) entry which is preliminary data.</text>
</comment>
<keyword evidence="11" id="KW-1185">Reference proteome</keyword>
<keyword evidence="5 8" id="KW-0256">Endoplasmic reticulum</keyword>
<reference evidence="10" key="1">
    <citation type="submission" date="2022-08" db="EMBL/GenBank/DDBJ databases">
        <authorList>
            <person name="Gutierrez-Valencia J."/>
        </authorList>
    </citation>
    <scope>NUCLEOTIDE SEQUENCE</scope>
</reference>
<feature type="region of interest" description="Disordered" evidence="9">
    <location>
        <begin position="220"/>
        <end position="246"/>
    </location>
</feature>
<evidence type="ECO:0000256" key="7">
    <source>
        <dbReference type="ARBA" id="ARBA00023136"/>
    </source>
</evidence>
<proteinExistence type="inferred from homology"/>
<name>A0AAV0S5T3_9ROSI</name>
<dbReference type="PANTHER" id="PTHR11009">
    <property type="entry name" value="DER1-LIKE PROTEIN, DERLIN"/>
    <property type="match status" value="1"/>
</dbReference>
<dbReference type="Pfam" id="PF04511">
    <property type="entry name" value="DER1"/>
    <property type="match status" value="1"/>
</dbReference>
<evidence type="ECO:0000256" key="4">
    <source>
        <dbReference type="ARBA" id="ARBA00022692"/>
    </source>
</evidence>
<keyword evidence="4 8" id="KW-0812">Transmembrane</keyword>
<evidence type="ECO:0000256" key="2">
    <source>
        <dbReference type="ARBA" id="ARBA00004477"/>
    </source>
</evidence>
<protein>
    <recommendedName>
        <fullName evidence="8">Derlin</fullName>
    </recommendedName>
</protein>
<feature type="transmembrane region" description="Helical" evidence="8">
    <location>
        <begin position="145"/>
        <end position="167"/>
    </location>
</feature>
<gene>
    <name evidence="10" type="ORF">LITE_LOCUS51680</name>
</gene>
<evidence type="ECO:0000256" key="1">
    <source>
        <dbReference type="ARBA" id="ARBA00003292"/>
    </source>
</evidence>
<feature type="transmembrane region" description="Helical" evidence="8">
    <location>
        <begin position="55"/>
        <end position="74"/>
    </location>
</feature>
<evidence type="ECO:0000313" key="10">
    <source>
        <dbReference type="EMBL" id="CAI0628549.1"/>
    </source>
</evidence>
<dbReference type="GO" id="GO:0006950">
    <property type="term" value="P:response to stress"/>
    <property type="evidence" value="ECO:0007669"/>
    <property type="project" value="UniProtKB-ARBA"/>
</dbReference>
<accession>A0AAV0S5T3</accession>
<comment type="function">
    <text evidence="8">May be involved in the degradation of misfolded endoplasmic reticulum (ER) luminal proteins.</text>
</comment>
<evidence type="ECO:0000256" key="8">
    <source>
        <dbReference type="RuleBase" id="RU363059"/>
    </source>
</evidence>
<feature type="transmembrane region" description="Helical" evidence="8">
    <location>
        <begin position="21"/>
        <end position="43"/>
    </location>
</feature>
<organism evidence="10 11">
    <name type="scientific">Linum tenue</name>
    <dbReference type="NCBI Taxonomy" id="586396"/>
    <lineage>
        <taxon>Eukaryota</taxon>
        <taxon>Viridiplantae</taxon>
        <taxon>Streptophyta</taxon>
        <taxon>Embryophyta</taxon>
        <taxon>Tracheophyta</taxon>
        <taxon>Spermatophyta</taxon>
        <taxon>Magnoliopsida</taxon>
        <taxon>eudicotyledons</taxon>
        <taxon>Gunneridae</taxon>
        <taxon>Pentapetalae</taxon>
        <taxon>rosids</taxon>
        <taxon>fabids</taxon>
        <taxon>Malpighiales</taxon>
        <taxon>Linaceae</taxon>
        <taxon>Linum</taxon>
    </lineage>
</organism>
<dbReference type="AlphaFoldDB" id="A0AAV0S5T3"/>
<keyword evidence="7 8" id="KW-0472">Membrane</keyword>
<dbReference type="GO" id="GO:0005789">
    <property type="term" value="C:endoplasmic reticulum membrane"/>
    <property type="evidence" value="ECO:0007669"/>
    <property type="project" value="UniProtKB-SubCell"/>
</dbReference>
<evidence type="ECO:0000256" key="5">
    <source>
        <dbReference type="ARBA" id="ARBA00022824"/>
    </source>
</evidence>
<dbReference type="EMBL" id="CAMGYJ010000011">
    <property type="protein sequence ID" value="CAI0628549.1"/>
    <property type="molecule type" value="Genomic_DNA"/>
</dbReference>
<keyword evidence="6 8" id="KW-1133">Transmembrane helix</keyword>
<evidence type="ECO:0000313" key="11">
    <source>
        <dbReference type="Proteomes" id="UP001154282"/>
    </source>
</evidence>
<feature type="transmembrane region" description="Helical" evidence="8">
    <location>
        <begin position="118"/>
        <end position="133"/>
    </location>
</feature>
<comment type="function">
    <text evidence="1">May be involved in the degradation process of specific misfolded endoplasmic reticulum (ER) luminal proteins.</text>
</comment>
<feature type="transmembrane region" description="Helical" evidence="8">
    <location>
        <begin position="173"/>
        <end position="192"/>
    </location>
</feature>
<evidence type="ECO:0000256" key="6">
    <source>
        <dbReference type="ARBA" id="ARBA00022989"/>
    </source>
</evidence>
<dbReference type="Proteomes" id="UP001154282">
    <property type="component" value="Unassembled WGS sequence"/>
</dbReference>
<dbReference type="SUPFAM" id="SSF144091">
    <property type="entry name" value="Rhomboid-like"/>
    <property type="match status" value="1"/>
</dbReference>
<comment type="subcellular location">
    <subcellularLocation>
        <location evidence="2 8">Endoplasmic reticulum membrane</location>
        <topology evidence="2 8">Multi-pass membrane protein</topology>
    </subcellularLocation>
</comment>
<dbReference type="InterPro" id="IPR035952">
    <property type="entry name" value="Rhomboid-like_sf"/>
</dbReference>
<sequence length="246" mass="28067">MSSPGEYYHSLPPITKAYGTVCLAVTTVCSLKLLHPAYIALIYEDVFYRFQVWRLFTSFFFLGNFSINFGIRLLMIARYGVQLEQATFDRRTADFLWMMIFGGLTLLGLSAIPFLWNPFLGISLVFMLLYVWSREFPNAQINIYGLLNIKAFYLPWTMLALDVIFGSPILPDLLGIIAGHFYYFLTVLHPLSTGKTYLKTPRWVQKLVRRYKIGAPAPVNSRAAAQPEQQPGTGSAFRGRSYRLSD</sequence>
<dbReference type="InterPro" id="IPR007599">
    <property type="entry name" value="DER1"/>
</dbReference>
<comment type="similarity">
    <text evidence="3 8">Belongs to the derlin family.</text>
</comment>